<reference evidence="1 2" key="1">
    <citation type="submission" date="2019-01" db="EMBL/GenBank/DDBJ databases">
        <title>Draft genome sequence of Psathyrella aberdarensis IHI B618.</title>
        <authorList>
            <person name="Buettner E."/>
            <person name="Kellner H."/>
        </authorList>
    </citation>
    <scope>NUCLEOTIDE SEQUENCE [LARGE SCALE GENOMIC DNA]</scope>
    <source>
        <strain evidence="1 2">IHI B618</strain>
    </source>
</reference>
<keyword evidence="2" id="KW-1185">Reference proteome</keyword>
<gene>
    <name evidence="1" type="ORF">EST38_g2286</name>
</gene>
<dbReference type="InterPro" id="IPR015915">
    <property type="entry name" value="Kelch-typ_b-propeller"/>
</dbReference>
<dbReference type="PANTHER" id="PTHR23244">
    <property type="entry name" value="KELCH REPEAT DOMAIN"/>
    <property type="match status" value="1"/>
</dbReference>
<organism evidence="1 2">
    <name type="scientific">Candolleomyces aberdarensis</name>
    <dbReference type="NCBI Taxonomy" id="2316362"/>
    <lineage>
        <taxon>Eukaryota</taxon>
        <taxon>Fungi</taxon>
        <taxon>Dikarya</taxon>
        <taxon>Basidiomycota</taxon>
        <taxon>Agaricomycotina</taxon>
        <taxon>Agaricomycetes</taxon>
        <taxon>Agaricomycetidae</taxon>
        <taxon>Agaricales</taxon>
        <taxon>Agaricineae</taxon>
        <taxon>Psathyrellaceae</taxon>
        <taxon>Candolleomyces</taxon>
    </lineage>
</organism>
<evidence type="ECO:0000313" key="2">
    <source>
        <dbReference type="Proteomes" id="UP000290288"/>
    </source>
</evidence>
<proteinExistence type="predicted"/>
<dbReference type="SUPFAM" id="SSF117281">
    <property type="entry name" value="Kelch motif"/>
    <property type="match status" value="1"/>
</dbReference>
<dbReference type="EMBL" id="SDEE01000039">
    <property type="protein sequence ID" value="RXW23559.1"/>
    <property type="molecule type" value="Genomic_DNA"/>
</dbReference>
<sequence length="591" mass="67372">MVGSCARYYSVISRQQTVRGNAQITPSDWVIQHNILDWEPPYDRYEELWLNVASFRSMLGSAFIALNNTGSGSFWLWYSYHLLSGNDYHLKSSWRIQEYKSTAFGKSMKLTDCLHPEPRLMGRMTLKEPSLQVLGSWKKVTPRSGKNLPSRFGCGTFVHKGYLHVLGGDKTKTQSETDPHFREFWRIELLTCRKWERLPDHPNPKLKILLLYEFGVDAERDLAYYFVGGLVMDVFNMRTLRWEGQVSTSFHELAEKGFDAWPWGWGSLVQMASVRSFGSKMYVFGGDTKATELGNNIFMELDLQALEWKLLSGDASWSKKPPEYTVPGPRTDPSTWIDSKGKRFYVMYGVANRLGAMFNGEPELGDPKSHPYYDIWSWDLVNGGWREERMEGNSPCPRTEMAAVYNPFTDHVAVFGGYCPTSRCASVEQVGTDTLYSFFADTFIAKIDRDPSDSTVSLRWKQVLSRGFPTYRASAKLVVDDTTAKMYLFSGYVNTQYIPLDKGDGRSRSFGDFWELRVDIPGSGWDQADIDLEDEARTAALGPWQKCYACGAFGNWKKCGGSCNGRVHFCGTECLRDGWKEHKASHDCRKV</sequence>
<dbReference type="AlphaFoldDB" id="A0A4Q2DTF4"/>
<accession>A0A4Q2DTF4</accession>
<evidence type="ECO:0000313" key="1">
    <source>
        <dbReference type="EMBL" id="RXW23559.1"/>
    </source>
</evidence>
<comment type="caution">
    <text evidence="1">The sequence shown here is derived from an EMBL/GenBank/DDBJ whole genome shotgun (WGS) entry which is preliminary data.</text>
</comment>
<protein>
    <submittedName>
        <fullName evidence="1">Uncharacterized protein</fullName>
    </submittedName>
</protein>
<name>A0A4Q2DTF4_9AGAR</name>
<dbReference type="Proteomes" id="UP000290288">
    <property type="component" value="Unassembled WGS sequence"/>
</dbReference>
<dbReference type="OrthoDB" id="432528at2759"/>
<dbReference type="Gene3D" id="2.120.10.80">
    <property type="entry name" value="Kelch-type beta propeller"/>
    <property type="match status" value="2"/>
</dbReference>